<gene>
    <name evidence="1" type="ORF">E4099_08145</name>
</gene>
<comment type="caution">
    <text evidence="1">The sequence shown here is derived from an EMBL/GenBank/DDBJ whole genome shotgun (WGS) entry which is preliminary data.</text>
</comment>
<dbReference type="AlphaFoldDB" id="A0A4Z0HBM3"/>
<evidence type="ECO:0000313" key="2">
    <source>
        <dbReference type="Proteomes" id="UP000297948"/>
    </source>
</evidence>
<protein>
    <submittedName>
        <fullName evidence="1">Uncharacterized protein</fullName>
    </submittedName>
</protein>
<evidence type="ECO:0000313" key="1">
    <source>
        <dbReference type="EMBL" id="TGB14597.1"/>
    </source>
</evidence>
<dbReference type="RefSeq" id="WP_135338282.1">
    <property type="nucleotide sequence ID" value="NZ_JBHLTX010000058.1"/>
</dbReference>
<proteinExistence type="predicted"/>
<keyword evidence="2" id="KW-1185">Reference proteome</keyword>
<accession>A0A4Z0HBM3</accession>
<organism evidence="1 2">
    <name type="scientific">Streptomyces palmae</name>
    <dbReference type="NCBI Taxonomy" id="1701085"/>
    <lineage>
        <taxon>Bacteria</taxon>
        <taxon>Bacillati</taxon>
        <taxon>Actinomycetota</taxon>
        <taxon>Actinomycetes</taxon>
        <taxon>Kitasatosporales</taxon>
        <taxon>Streptomycetaceae</taxon>
        <taxon>Streptomyces</taxon>
    </lineage>
</organism>
<sequence length="64" mass="6859">MDAEDLEITPTQGPSCEGVRDLIVELLEAHSLVSHVGPVRAAPGDFGLRVEIGGLDFEMWVDPA</sequence>
<dbReference type="EMBL" id="SRID01000049">
    <property type="protein sequence ID" value="TGB14597.1"/>
    <property type="molecule type" value="Genomic_DNA"/>
</dbReference>
<name>A0A4Z0HBM3_9ACTN</name>
<dbReference type="OrthoDB" id="4268092at2"/>
<dbReference type="Proteomes" id="UP000297948">
    <property type="component" value="Unassembled WGS sequence"/>
</dbReference>
<reference evidence="1 2" key="1">
    <citation type="submission" date="2019-03" db="EMBL/GenBank/DDBJ databases">
        <authorList>
            <person name="Gonzalez-Pimentel J.L."/>
        </authorList>
    </citation>
    <scope>NUCLEOTIDE SEQUENCE [LARGE SCALE GENOMIC DNA]</scope>
    <source>
        <strain evidence="1 2">JCM 31289</strain>
    </source>
</reference>